<evidence type="ECO:0000256" key="2">
    <source>
        <dbReference type="ARBA" id="ARBA00022801"/>
    </source>
</evidence>
<dbReference type="InterPro" id="IPR012334">
    <property type="entry name" value="Pectin_lyas_fold"/>
</dbReference>
<evidence type="ECO:0000256" key="4">
    <source>
        <dbReference type="RuleBase" id="RU361169"/>
    </source>
</evidence>
<dbReference type="RefSeq" id="WP_377239882.1">
    <property type="nucleotide sequence ID" value="NZ_JBHLXP010000001.1"/>
</dbReference>
<dbReference type="PROSITE" id="PS51318">
    <property type="entry name" value="TAT"/>
    <property type="match status" value="1"/>
</dbReference>
<protein>
    <submittedName>
        <fullName evidence="6">Glycoside hydrolase family 28 protein</fullName>
        <ecNumber evidence="6">3.2.1.-</ecNumber>
    </submittedName>
</protein>
<keyword evidence="3 4" id="KW-0326">Glycosidase</keyword>
<reference evidence="6 7" key="1">
    <citation type="submission" date="2024-09" db="EMBL/GenBank/DDBJ databases">
        <authorList>
            <person name="Sun Q."/>
            <person name="Mori K."/>
        </authorList>
    </citation>
    <scope>NUCLEOTIDE SEQUENCE [LARGE SCALE GENOMIC DNA]</scope>
    <source>
        <strain evidence="6 7">KCTC 23315</strain>
    </source>
</reference>
<proteinExistence type="inferred from homology"/>
<dbReference type="Proteomes" id="UP001589813">
    <property type="component" value="Unassembled WGS sequence"/>
</dbReference>
<feature type="chain" id="PRO_5047223748" evidence="5">
    <location>
        <begin position="27"/>
        <end position="488"/>
    </location>
</feature>
<dbReference type="EC" id="3.2.1.-" evidence="6"/>
<dbReference type="EMBL" id="JBHLXP010000001">
    <property type="protein sequence ID" value="MFC0047032.1"/>
    <property type="molecule type" value="Genomic_DNA"/>
</dbReference>
<dbReference type="Gene3D" id="2.160.20.10">
    <property type="entry name" value="Single-stranded right-handed beta-helix, Pectin lyase-like"/>
    <property type="match status" value="1"/>
</dbReference>
<sequence>MPMMPKRQFLKAGLAAVLPLALWRCAGVPGAVADTTDTPRSALDLLWDQADAIERDLARTSFSARTFAVTDFAAHTGRQDDLNTARHNRAAFQRAIDACHQAGGGRVLVRAGVWPCGALTLKSNVELHLQQDAVLAFHPALELYLPLVFTRWEGMELMGYQPLIYAFGAENIGLTGSGTIDGGGSNSSWWPWKGQWKHTPWPVDNAKVQHAGRDLLMQWIEQGKPVAERVLPENFLRPPLLQVYQCSRVLVEGLTLQNSPFWVMNPVLSEDVLIRHVKVVSHGPNSDGCDPESCRRVLIEHCLFDTGDDCIALKSGRNADGRRLNRPVEQVLIQDCTMKAGHGGVVIGSEISGGANHIFARRLLMSSPDLDRGLRIKTNALRGGLIDTVALRDIVIGEVKDVIVVNYFYEEGRAGAFLPTVRNIFVHNLQVDKAQRLFELRGFPEAQIGPLQLSSVQVNCQSIGVLEAVGQLDCKQVLVNGAPWRWQG</sequence>
<keyword evidence="5" id="KW-0732">Signal</keyword>
<comment type="caution">
    <text evidence="6">The sequence shown here is derived from an EMBL/GenBank/DDBJ whole genome shotgun (WGS) entry which is preliminary data.</text>
</comment>
<gene>
    <name evidence="6" type="ORF">ACFFJP_01855</name>
</gene>
<accession>A0ABV6BAC9</accession>
<evidence type="ECO:0000256" key="1">
    <source>
        <dbReference type="ARBA" id="ARBA00008834"/>
    </source>
</evidence>
<organism evidence="6 7">
    <name type="scientific">Rheinheimera tilapiae</name>
    <dbReference type="NCBI Taxonomy" id="875043"/>
    <lineage>
        <taxon>Bacteria</taxon>
        <taxon>Pseudomonadati</taxon>
        <taxon>Pseudomonadota</taxon>
        <taxon>Gammaproteobacteria</taxon>
        <taxon>Chromatiales</taxon>
        <taxon>Chromatiaceae</taxon>
        <taxon>Rheinheimera</taxon>
    </lineage>
</organism>
<dbReference type="InterPro" id="IPR000743">
    <property type="entry name" value="Glyco_hydro_28"/>
</dbReference>
<dbReference type="PROSITE" id="PS00502">
    <property type="entry name" value="POLYGALACTURONASE"/>
    <property type="match status" value="1"/>
</dbReference>
<keyword evidence="2 4" id="KW-0378">Hydrolase</keyword>
<dbReference type="InterPro" id="IPR011050">
    <property type="entry name" value="Pectin_lyase_fold/virulence"/>
</dbReference>
<evidence type="ECO:0000313" key="6">
    <source>
        <dbReference type="EMBL" id="MFC0047032.1"/>
    </source>
</evidence>
<dbReference type="PANTHER" id="PTHR31339">
    <property type="entry name" value="PECTIN LYASE-RELATED"/>
    <property type="match status" value="1"/>
</dbReference>
<dbReference type="InterPro" id="IPR006311">
    <property type="entry name" value="TAT_signal"/>
</dbReference>
<evidence type="ECO:0000256" key="5">
    <source>
        <dbReference type="SAM" id="SignalP"/>
    </source>
</evidence>
<keyword evidence="7" id="KW-1185">Reference proteome</keyword>
<feature type="signal peptide" evidence="5">
    <location>
        <begin position="1"/>
        <end position="26"/>
    </location>
</feature>
<comment type="similarity">
    <text evidence="1 4">Belongs to the glycosyl hydrolase 28 family.</text>
</comment>
<dbReference type="Pfam" id="PF00295">
    <property type="entry name" value="Glyco_hydro_28"/>
    <property type="match status" value="1"/>
</dbReference>
<dbReference type="GO" id="GO:0016798">
    <property type="term" value="F:hydrolase activity, acting on glycosyl bonds"/>
    <property type="evidence" value="ECO:0007669"/>
    <property type="project" value="UniProtKB-KW"/>
</dbReference>
<dbReference type="InterPro" id="IPR051801">
    <property type="entry name" value="GH28_Enzymes"/>
</dbReference>
<evidence type="ECO:0000313" key="7">
    <source>
        <dbReference type="Proteomes" id="UP001589813"/>
    </source>
</evidence>
<dbReference type="PANTHER" id="PTHR31339:SF9">
    <property type="entry name" value="PLASMIN AND FIBRONECTIN-BINDING PROTEIN A"/>
    <property type="match status" value="1"/>
</dbReference>
<evidence type="ECO:0000256" key="3">
    <source>
        <dbReference type="ARBA" id="ARBA00023295"/>
    </source>
</evidence>
<name>A0ABV6BAC9_9GAMM</name>
<dbReference type="SUPFAM" id="SSF51126">
    <property type="entry name" value="Pectin lyase-like"/>
    <property type="match status" value="1"/>
</dbReference>